<protein>
    <submittedName>
        <fullName evidence="4">Acyl dehydratase</fullName>
    </submittedName>
</protein>
<evidence type="ECO:0000259" key="3">
    <source>
        <dbReference type="Pfam" id="PF01575"/>
    </source>
</evidence>
<reference evidence="4" key="1">
    <citation type="submission" date="2022-02" db="EMBL/GenBank/DDBJ databases">
        <authorList>
            <person name="Lee M."/>
            <person name="Kim S.-J."/>
            <person name="Jung M.-Y."/>
        </authorList>
    </citation>
    <scope>NUCLEOTIDE SEQUENCE</scope>
    <source>
        <strain evidence="4">JHP9</strain>
    </source>
</reference>
<name>A0ABT0R2Y1_9MICO</name>
<accession>A0ABT0R2Y1</accession>
<dbReference type="PANTHER" id="PTHR43841">
    <property type="entry name" value="3-HYDROXYACYL-THIOESTER DEHYDRATASE HTDX-RELATED"/>
    <property type="match status" value="1"/>
</dbReference>
<evidence type="ECO:0000256" key="1">
    <source>
        <dbReference type="ARBA" id="ARBA00005254"/>
    </source>
</evidence>
<sequence length="170" mass="16794">MTNPVLSLSDLEVGQVLASREIAITRDTLVRYAGASGDFNAIHYNDAVAEQVGLPGVIAHGMLTMGTAITVVTDAIGDPAAIRSYSTRFTKPVPVPALGAAALLVTVTVRGIDAAAGTAELDLTAESGGAKVLGKARAVVALPGTVHQPGTADENGAAGAGAEAAHGAGA</sequence>
<keyword evidence="5" id="KW-1185">Reference proteome</keyword>
<dbReference type="InterPro" id="IPR002539">
    <property type="entry name" value="MaoC-like_dom"/>
</dbReference>
<dbReference type="EMBL" id="JAKNCJ010000010">
    <property type="protein sequence ID" value="MCL6424277.1"/>
    <property type="molecule type" value="Genomic_DNA"/>
</dbReference>
<gene>
    <name evidence="4" type="ORF">Bequi_12955</name>
</gene>
<feature type="compositionally biased region" description="Low complexity" evidence="2">
    <location>
        <begin position="156"/>
        <end position="170"/>
    </location>
</feature>
<feature type="domain" description="MaoC-like" evidence="3">
    <location>
        <begin position="16"/>
        <end position="105"/>
    </location>
</feature>
<proteinExistence type="inferred from homology"/>
<organism evidence="4 5">
    <name type="scientific">Brachybacterium equifaecis</name>
    <dbReference type="NCBI Taxonomy" id="2910770"/>
    <lineage>
        <taxon>Bacteria</taxon>
        <taxon>Bacillati</taxon>
        <taxon>Actinomycetota</taxon>
        <taxon>Actinomycetes</taxon>
        <taxon>Micrococcales</taxon>
        <taxon>Dermabacteraceae</taxon>
        <taxon>Brachybacterium</taxon>
    </lineage>
</organism>
<dbReference type="InterPro" id="IPR029069">
    <property type="entry name" value="HotDog_dom_sf"/>
</dbReference>
<evidence type="ECO:0000313" key="4">
    <source>
        <dbReference type="EMBL" id="MCL6424277.1"/>
    </source>
</evidence>
<dbReference type="SUPFAM" id="SSF54637">
    <property type="entry name" value="Thioesterase/thiol ester dehydrase-isomerase"/>
    <property type="match status" value="1"/>
</dbReference>
<evidence type="ECO:0000313" key="5">
    <source>
        <dbReference type="Proteomes" id="UP001203761"/>
    </source>
</evidence>
<dbReference type="RefSeq" id="WP_249738358.1">
    <property type="nucleotide sequence ID" value="NZ_JAKNCJ010000010.1"/>
</dbReference>
<dbReference type="Pfam" id="PF01575">
    <property type="entry name" value="MaoC_dehydratas"/>
    <property type="match status" value="1"/>
</dbReference>
<feature type="region of interest" description="Disordered" evidence="2">
    <location>
        <begin position="146"/>
        <end position="170"/>
    </location>
</feature>
<dbReference type="PANTHER" id="PTHR43841:SF3">
    <property type="entry name" value="(3R)-HYDROXYACYL-ACP DEHYDRATASE SUBUNIT HADB"/>
    <property type="match status" value="1"/>
</dbReference>
<comment type="similarity">
    <text evidence="1">Belongs to the enoyl-CoA hydratase/isomerase family.</text>
</comment>
<evidence type="ECO:0000256" key="2">
    <source>
        <dbReference type="SAM" id="MobiDB-lite"/>
    </source>
</evidence>
<dbReference type="Proteomes" id="UP001203761">
    <property type="component" value="Unassembled WGS sequence"/>
</dbReference>
<comment type="caution">
    <text evidence="4">The sequence shown here is derived from an EMBL/GenBank/DDBJ whole genome shotgun (WGS) entry which is preliminary data.</text>
</comment>
<dbReference type="Gene3D" id="3.10.129.10">
    <property type="entry name" value="Hotdog Thioesterase"/>
    <property type="match status" value="1"/>
</dbReference>